<comment type="caution">
    <text evidence="5">The sequence shown here is derived from an EMBL/GenBank/DDBJ whole genome shotgun (WGS) entry which is preliminary data.</text>
</comment>
<dbReference type="AlphaFoldDB" id="A0AAV2I9W1"/>
<evidence type="ECO:0000256" key="3">
    <source>
        <dbReference type="ARBA" id="ARBA00044072"/>
    </source>
</evidence>
<dbReference type="EMBL" id="CAXITT010000541">
    <property type="protein sequence ID" value="CAL1543341.1"/>
    <property type="molecule type" value="Genomic_DNA"/>
</dbReference>
<keyword evidence="6" id="KW-1185">Reference proteome</keyword>
<dbReference type="GO" id="GO:0043083">
    <property type="term" value="C:synaptic cleft"/>
    <property type="evidence" value="ECO:0007669"/>
    <property type="project" value="UniProtKB-SubCell"/>
</dbReference>
<dbReference type="InterPro" id="IPR021475">
    <property type="entry name" value="Pants/Emi1-like"/>
</dbReference>
<protein>
    <recommendedName>
        <fullName evidence="3">Synaptic plasticity regulator PANTS</fullName>
    </recommendedName>
    <alternativeName>
        <fullName evidence="4">Plasticity-associated neural transcript short</fullName>
    </alternativeName>
</protein>
<proteinExistence type="inferred from homology"/>
<sequence>MADKQSSGSNSNLPEDIWLVRPCEVYKDEYRDCKSLWTRLYQHYTDGIQQDCTQWLTNFNNCMAFRNTKDFLAAEALIAVERERRNHRLKLARMNDVWEYRTKPPAEWLEPLS</sequence>
<organism evidence="5 6">
    <name type="scientific">Lymnaea stagnalis</name>
    <name type="common">Great pond snail</name>
    <name type="synonym">Helix stagnalis</name>
    <dbReference type="NCBI Taxonomy" id="6523"/>
    <lineage>
        <taxon>Eukaryota</taxon>
        <taxon>Metazoa</taxon>
        <taxon>Spiralia</taxon>
        <taxon>Lophotrochozoa</taxon>
        <taxon>Mollusca</taxon>
        <taxon>Gastropoda</taxon>
        <taxon>Heterobranchia</taxon>
        <taxon>Euthyneura</taxon>
        <taxon>Panpulmonata</taxon>
        <taxon>Hygrophila</taxon>
        <taxon>Lymnaeoidea</taxon>
        <taxon>Lymnaeidae</taxon>
        <taxon>Lymnaea</taxon>
    </lineage>
</organism>
<evidence type="ECO:0000313" key="6">
    <source>
        <dbReference type="Proteomes" id="UP001497497"/>
    </source>
</evidence>
<dbReference type="Pfam" id="PF11326">
    <property type="entry name" value="PANTS-like"/>
    <property type="match status" value="1"/>
</dbReference>
<comment type="subcellular location">
    <subcellularLocation>
        <location evidence="2">Synaptic cleft</location>
    </subcellularLocation>
</comment>
<name>A0AAV2I9W1_LYMST</name>
<dbReference type="PANTHER" id="PTHR28052:SF1">
    <property type="entry name" value="UPF0545 PROTEIN C22ORF39"/>
    <property type="match status" value="1"/>
</dbReference>
<comment type="similarity">
    <text evidence="1">Belongs to the UPF0545 family.</text>
</comment>
<accession>A0AAV2I9W1</accession>
<dbReference type="Proteomes" id="UP001497497">
    <property type="component" value="Unassembled WGS sequence"/>
</dbReference>
<evidence type="ECO:0000256" key="2">
    <source>
        <dbReference type="ARBA" id="ARBA00043942"/>
    </source>
</evidence>
<gene>
    <name evidence="5" type="ORF">GSLYS_00016875001</name>
</gene>
<reference evidence="5 6" key="1">
    <citation type="submission" date="2024-04" db="EMBL/GenBank/DDBJ databases">
        <authorList>
            <consortium name="Genoscope - CEA"/>
            <person name="William W."/>
        </authorList>
    </citation>
    <scope>NUCLEOTIDE SEQUENCE [LARGE SCALE GENOMIC DNA]</scope>
</reference>
<evidence type="ECO:0000256" key="4">
    <source>
        <dbReference type="ARBA" id="ARBA00044235"/>
    </source>
</evidence>
<dbReference type="PANTHER" id="PTHR28052">
    <property type="entry name" value="UPF0545 PROTEIN C22ORF39"/>
    <property type="match status" value="1"/>
</dbReference>
<evidence type="ECO:0000313" key="5">
    <source>
        <dbReference type="EMBL" id="CAL1543341.1"/>
    </source>
</evidence>
<evidence type="ECO:0000256" key="1">
    <source>
        <dbReference type="ARBA" id="ARBA00006412"/>
    </source>
</evidence>